<reference evidence="1" key="1">
    <citation type="submission" date="2021-06" db="EMBL/GenBank/DDBJ databases">
        <title>Parelaphostrongylus tenuis whole genome reference sequence.</title>
        <authorList>
            <person name="Garwood T.J."/>
            <person name="Larsen P.A."/>
            <person name="Fountain-Jones N.M."/>
            <person name="Garbe J.R."/>
            <person name="Macchietto M.G."/>
            <person name="Kania S.A."/>
            <person name="Gerhold R.W."/>
            <person name="Richards J.E."/>
            <person name="Wolf T.M."/>
        </authorList>
    </citation>
    <scope>NUCLEOTIDE SEQUENCE</scope>
    <source>
        <strain evidence="1">MNPRO001-30</strain>
        <tissue evidence="1">Meninges</tissue>
    </source>
</reference>
<accession>A0AAD5MSR7</accession>
<sequence length="123" mass="13398">MGTIVPCGGMDRCFGKHRAESSTQYANTTECLRGSNWSPQRVSPNRLLAATLPASEEGKTTPFTDGTILGWRAVRRLRTEAAGACSKANVMKNSHFLGTISTCYDYPETDVDDHLLILLGDCD</sequence>
<evidence type="ECO:0000313" key="1">
    <source>
        <dbReference type="EMBL" id="KAJ1361158.1"/>
    </source>
</evidence>
<dbReference type="EMBL" id="JAHQIW010004125">
    <property type="protein sequence ID" value="KAJ1361158.1"/>
    <property type="molecule type" value="Genomic_DNA"/>
</dbReference>
<evidence type="ECO:0000313" key="2">
    <source>
        <dbReference type="Proteomes" id="UP001196413"/>
    </source>
</evidence>
<name>A0AAD5MSR7_PARTN</name>
<keyword evidence="2" id="KW-1185">Reference proteome</keyword>
<organism evidence="1 2">
    <name type="scientific">Parelaphostrongylus tenuis</name>
    <name type="common">Meningeal worm</name>
    <dbReference type="NCBI Taxonomy" id="148309"/>
    <lineage>
        <taxon>Eukaryota</taxon>
        <taxon>Metazoa</taxon>
        <taxon>Ecdysozoa</taxon>
        <taxon>Nematoda</taxon>
        <taxon>Chromadorea</taxon>
        <taxon>Rhabditida</taxon>
        <taxon>Rhabditina</taxon>
        <taxon>Rhabditomorpha</taxon>
        <taxon>Strongyloidea</taxon>
        <taxon>Metastrongylidae</taxon>
        <taxon>Parelaphostrongylus</taxon>
    </lineage>
</organism>
<gene>
    <name evidence="1" type="ORF">KIN20_020350</name>
</gene>
<protein>
    <submittedName>
        <fullName evidence="1">Uncharacterized protein</fullName>
    </submittedName>
</protein>
<dbReference type="AlphaFoldDB" id="A0AAD5MSR7"/>
<dbReference type="Proteomes" id="UP001196413">
    <property type="component" value="Unassembled WGS sequence"/>
</dbReference>
<comment type="caution">
    <text evidence="1">The sequence shown here is derived from an EMBL/GenBank/DDBJ whole genome shotgun (WGS) entry which is preliminary data.</text>
</comment>
<proteinExistence type="predicted"/>